<proteinExistence type="predicted"/>
<feature type="compositionally biased region" description="Basic and acidic residues" evidence="1">
    <location>
        <begin position="81"/>
        <end position="96"/>
    </location>
</feature>
<accession>A0A8S3HRQ7</accession>
<feature type="region of interest" description="Disordered" evidence="1">
    <location>
        <begin position="81"/>
        <end position="113"/>
    </location>
</feature>
<gene>
    <name evidence="2" type="ORF">SMN809_LOCUS70938</name>
</gene>
<comment type="caution">
    <text evidence="2">The sequence shown here is derived from an EMBL/GenBank/DDBJ whole genome shotgun (WGS) entry which is preliminary data.</text>
</comment>
<dbReference type="Proteomes" id="UP000676336">
    <property type="component" value="Unassembled WGS sequence"/>
</dbReference>
<evidence type="ECO:0000313" key="2">
    <source>
        <dbReference type="EMBL" id="CAF5187315.1"/>
    </source>
</evidence>
<evidence type="ECO:0000256" key="1">
    <source>
        <dbReference type="SAM" id="MobiDB-lite"/>
    </source>
</evidence>
<dbReference type="AlphaFoldDB" id="A0A8S3HRQ7"/>
<organism evidence="2 3">
    <name type="scientific">Rotaria magnacalcarata</name>
    <dbReference type="NCBI Taxonomy" id="392030"/>
    <lineage>
        <taxon>Eukaryota</taxon>
        <taxon>Metazoa</taxon>
        <taxon>Spiralia</taxon>
        <taxon>Gnathifera</taxon>
        <taxon>Rotifera</taxon>
        <taxon>Eurotatoria</taxon>
        <taxon>Bdelloidea</taxon>
        <taxon>Philodinida</taxon>
        <taxon>Philodinidae</taxon>
        <taxon>Rotaria</taxon>
    </lineage>
</organism>
<protein>
    <submittedName>
        <fullName evidence="2">Uncharacterized protein</fullName>
    </submittedName>
</protein>
<reference evidence="2" key="1">
    <citation type="submission" date="2021-02" db="EMBL/GenBank/DDBJ databases">
        <authorList>
            <person name="Nowell W R."/>
        </authorList>
    </citation>
    <scope>NUCLEOTIDE SEQUENCE</scope>
</reference>
<sequence>DPLREAKTLVGNALKYALEVVDYTSDPPLNIPDKYQHMVWFAVPIDIALMLFKQKETGQEPQCDVNSIPFIPDEAKKKILDSMKTKSIENTRDTSANRKKHNAKRDPTTSQTR</sequence>
<dbReference type="EMBL" id="CAJOBI010322546">
    <property type="protein sequence ID" value="CAF5187315.1"/>
    <property type="molecule type" value="Genomic_DNA"/>
</dbReference>
<name>A0A8S3HRQ7_9BILA</name>
<evidence type="ECO:0000313" key="3">
    <source>
        <dbReference type="Proteomes" id="UP000676336"/>
    </source>
</evidence>
<feature type="non-terminal residue" evidence="2">
    <location>
        <position position="113"/>
    </location>
</feature>